<dbReference type="PANTHER" id="PTHR11675:SF119">
    <property type="entry name" value="POLYPEPTIDE N-ACETYLGALACTOSAMINYLTRANSFERASE 2"/>
    <property type="match status" value="1"/>
</dbReference>
<dbReference type="Proteomes" id="UP000030746">
    <property type="component" value="Unassembled WGS sequence"/>
</dbReference>
<dbReference type="SUPFAM" id="SSF53448">
    <property type="entry name" value="Nucleotide-diphospho-sugar transferases"/>
    <property type="match status" value="1"/>
</dbReference>
<dbReference type="OrthoDB" id="6269184at2759"/>
<feature type="domain" description="Glycosyltransferase 2-like" evidence="2">
    <location>
        <begin position="37"/>
        <end position="189"/>
    </location>
</feature>
<dbReference type="EMBL" id="KB201205">
    <property type="protein sequence ID" value="ESO98824.1"/>
    <property type="molecule type" value="Genomic_DNA"/>
</dbReference>
<dbReference type="KEGG" id="lgi:LOTGIDRAFT_113802"/>
<dbReference type="AlphaFoldDB" id="V4CAJ1"/>
<organism evidence="3 4">
    <name type="scientific">Lottia gigantea</name>
    <name type="common">Giant owl limpet</name>
    <dbReference type="NCBI Taxonomy" id="225164"/>
    <lineage>
        <taxon>Eukaryota</taxon>
        <taxon>Metazoa</taxon>
        <taxon>Spiralia</taxon>
        <taxon>Lophotrochozoa</taxon>
        <taxon>Mollusca</taxon>
        <taxon>Gastropoda</taxon>
        <taxon>Patellogastropoda</taxon>
        <taxon>Lottioidea</taxon>
        <taxon>Lottiidae</taxon>
        <taxon>Lottia</taxon>
    </lineage>
</organism>
<proteinExistence type="predicted"/>
<dbReference type="CTD" id="20231010"/>
<dbReference type="GO" id="GO:0004653">
    <property type="term" value="F:polypeptide N-acetylgalactosaminyltransferase activity"/>
    <property type="evidence" value="ECO:0007669"/>
    <property type="project" value="TreeGrafter"/>
</dbReference>
<evidence type="ECO:0000259" key="2">
    <source>
        <dbReference type="Pfam" id="PF00535"/>
    </source>
</evidence>
<dbReference type="PANTHER" id="PTHR11675">
    <property type="entry name" value="N-ACETYLGALACTOSAMINYLTRANSFERASE"/>
    <property type="match status" value="1"/>
</dbReference>
<dbReference type="GO" id="GO:0006493">
    <property type="term" value="P:protein O-linked glycosylation"/>
    <property type="evidence" value="ECO:0007669"/>
    <property type="project" value="TreeGrafter"/>
</dbReference>
<gene>
    <name evidence="3" type="ORF">LOTGIDRAFT_113802</name>
</gene>
<name>V4CAJ1_LOTGI</name>
<dbReference type="OMA" id="WCKDEAH"/>
<keyword evidence="1" id="KW-1015">Disulfide bond</keyword>
<feature type="non-terminal residue" evidence="3">
    <location>
        <position position="1"/>
    </location>
</feature>
<dbReference type="HOGENOM" id="CLU_013477_3_3_1"/>
<dbReference type="Pfam" id="PF00535">
    <property type="entry name" value="Glycos_transf_2"/>
    <property type="match status" value="1"/>
</dbReference>
<dbReference type="InterPro" id="IPR001173">
    <property type="entry name" value="Glyco_trans_2-like"/>
</dbReference>
<accession>V4CAJ1</accession>
<keyword evidence="4" id="KW-1185">Reference proteome</keyword>
<protein>
    <recommendedName>
        <fullName evidence="2">Glycosyltransferase 2-like domain-containing protein</fullName>
    </recommendedName>
</protein>
<dbReference type="InterPro" id="IPR029044">
    <property type="entry name" value="Nucleotide-diphossugar_trans"/>
</dbReference>
<evidence type="ECO:0000256" key="1">
    <source>
        <dbReference type="ARBA" id="ARBA00023157"/>
    </source>
</evidence>
<reference evidence="3 4" key="1">
    <citation type="journal article" date="2013" name="Nature">
        <title>Insights into bilaterian evolution from three spiralian genomes.</title>
        <authorList>
            <person name="Simakov O."/>
            <person name="Marletaz F."/>
            <person name="Cho S.J."/>
            <person name="Edsinger-Gonzales E."/>
            <person name="Havlak P."/>
            <person name="Hellsten U."/>
            <person name="Kuo D.H."/>
            <person name="Larsson T."/>
            <person name="Lv J."/>
            <person name="Arendt D."/>
            <person name="Savage R."/>
            <person name="Osoegawa K."/>
            <person name="de Jong P."/>
            <person name="Grimwood J."/>
            <person name="Chapman J.A."/>
            <person name="Shapiro H."/>
            <person name="Aerts A."/>
            <person name="Otillar R.P."/>
            <person name="Terry A.Y."/>
            <person name="Boore J.L."/>
            <person name="Grigoriev I.V."/>
            <person name="Lindberg D.R."/>
            <person name="Seaver E.C."/>
            <person name="Weisblat D.A."/>
            <person name="Putnam N.H."/>
            <person name="Rokhsar D.S."/>
        </authorList>
    </citation>
    <scope>NUCLEOTIDE SEQUENCE [LARGE SCALE GENOMIC DNA]</scope>
</reference>
<dbReference type="GeneID" id="20231010"/>
<feature type="non-terminal residue" evidence="3">
    <location>
        <position position="244"/>
    </location>
</feature>
<dbReference type="RefSeq" id="XP_009050457.1">
    <property type="nucleotide sequence ID" value="XM_009052209.1"/>
</dbReference>
<dbReference type="GO" id="GO:0005794">
    <property type="term" value="C:Golgi apparatus"/>
    <property type="evidence" value="ECO:0007669"/>
    <property type="project" value="TreeGrafter"/>
</dbReference>
<dbReference type="Gene3D" id="3.90.550.10">
    <property type="entry name" value="Spore Coat Polysaccharide Biosynthesis Protein SpsA, Chain A"/>
    <property type="match status" value="1"/>
</dbReference>
<evidence type="ECO:0000313" key="4">
    <source>
        <dbReference type="Proteomes" id="UP000030746"/>
    </source>
</evidence>
<evidence type="ECO:0000313" key="3">
    <source>
        <dbReference type="EMBL" id="ESO98824.1"/>
    </source>
</evidence>
<sequence>FNVSISDEIPLDRDIPDTRPPGCLAKSYTIPDGIKVSVIIIFHNEALTTLLRTVHSVLYRSPANILEEVILVDDLSTFADLGEVLSIYVSSLDPRVRILRNTQRQGLVRSRLTGADNATGDILIWLDAHIECNTGWLEPLVHELARNNQTIVQPHVDVIDSNTIDFYAYPGDMFRGGFGWDLRYSWFHLPKYLSQSFTSVTDPFPTPVLVGCAIAARKDHFDSTGRFDDGLNIWGGEHFDLSFR</sequence>